<keyword evidence="6" id="KW-1185">Reference proteome</keyword>
<evidence type="ECO:0000313" key="6">
    <source>
        <dbReference type="Proteomes" id="UP001165121"/>
    </source>
</evidence>
<proteinExistence type="predicted"/>
<comment type="caution">
    <text evidence="5">The sequence shown here is derived from an EMBL/GenBank/DDBJ whole genome shotgun (WGS) entry which is preliminary data.</text>
</comment>
<dbReference type="EC" id="4.2.2.10" evidence="4"/>
<keyword evidence="1" id="KW-1015">Disulfide bond</keyword>
<comment type="catalytic activity">
    <reaction evidence="2">
        <text>Eliminative cleavage of (1-&gt;4)-alpha-D-galacturonan methyl ester to give oligosaccharides with 4-deoxy-6-O-methyl-alpha-D-galact-4-enuronosyl groups at their non-reducing ends.</text>
        <dbReference type="EC" id="4.2.2.10"/>
    </reaction>
</comment>
<dbReference type="OrthoDB" id="1637350at2759"/>
<dbReference type="InterPro" id="IPR012334">
    <property type="entry name" value="Pectin_lyas_fold"/>
</dbReference>
<evidence type="ECO:0000256" key="4">
    <source>
        <dbReference type="ARBA" id="ARBA00039082"/>
    </source>
</evidence>
<reference evidence="5" key="1">
    <citation type="submission" date="2023-04" db="EMBL/GenBank/DDBJ databases">
        <title>Phytophthora fragariaefolia NBRC 109709.</title>
        <authorList>
            <person name="Ichikawa N."/>
            <person name="Sato H."/>
            <person name="Tonouchi N."/>
        </authorList>
    </citation>
    <scope>NUCLEOTIDE SEQUENCE</scope>
    <source>
        <strain evidence="5">NBRC 109709</strain>
    </source>
</reference>
<organism evidence="5 6">
    <name type="scientific">Phytophthora fragariaefolia</name>
    <dbReference type="NCBI Taxonomy" id="1490495"/>
    <lineage>
        <taxon>Eukaryota</taxon>
        <taxon>Sar</taxon>
        <taxon>Stramenopiles</taxon>
        <taxon>Oomycota</taxon>
        <taxon>Peronosporomycetes</taxon>
        <taxon>Peronosporales</taxon>
        <taxon>Peronosporaceae</taxon>
        <taxon>Phytophthora</taxon>
    </lineage>
</organism>
<dbReference type="PANTHER" id="PTHR31683:SF67">
    <property type="entry name" value="PECTIN LYASE F-RELATED"/>
    <property type="match status" value="1"/>
</dbReference>
<gene>
    <name evidence="5" type="ORF">Pfra01_001646300</name>
</gene>
<evidence type="ECO:0000256" key="3">
    <source>
        <dbReference type="ARBA" id="ARBA00037631"/>
    </source>
</evidence>
<comment type="function">
    <text evidence="3">Pectinolytic enzymes consist of four classes of enzymes: pectin lyase, polygalacturonase, pectin methylesterase and rhamnogalacturonase. Among pectinolytic enzymes, pectin lyase is the most important in depolymerization of pectin, since it cleaves internal glycosidic bonds of highly methylated pectins.</text>
</comment>
<evidence type="ECO:0000313" key="5">
    <source>
        <dbReference type="EMBL" id="GMF45671.1"/>
    </source>
</evidence>
<dbReference type="AlphaFoldDB" id="A0A9W7D0E9"/>
<dbReference type="GO" id="GO:0030570">
    <property type="term" value="F:pectate lyase activity"/>
    <property type="evidence" value="ECO:0007669"/>
    <property type="project" value="InterPro"/>
</dbReference>
<dbReference type="PANTHER" id="PTHR31683">
    <property type="entry name" value="PECTATE LYASE 18-RELATED"/>
    <property type="match status" value="1"/>
</dbReference>
<dbReference type="EMBL" id="BSXT01001862">
    <property type="protein sequence ID" value="GMF45671.1"/>
    <property type="molecule type" value="Genomic_DNA"/>
</dbReference>
<dbReference type="GO" id="GO:0047490">
    <property type="term" value="F:pectin lyase activity"/>
    <property type="evidence" value="ECO:0007669"/>
    <property type="project" value="UniProtKB-EC"/>
</dbReference>
<sequence length="301" mass="31944">MGRWFAPYRQAGEPDTTSFADFPTPSYDDSRSLLTQQHIISRKMLSDTRRVTVMLTTIFALTLAQNCFTCGASVVTGTAPGFAAGTTGGGNAQPVYPTSIKELTAALAGKEPRVIVLKQEFHFVNTEGSKKETGCRPKNNIDCIAKKNGFVGQDFIQKSFSECDGTSVTVSYDNAALNPLIVGSNKTLVGQGTKGVLNGKGIFITGSKVIVQNIHITNLNPHVVWGGDAITIRGNGNVAPTGIWIDHVKISSIGRQMVVTNFSGVKGLTSVTRTSTAGRSSRLHATAATTGVSCFWARGPS</sequence>
<protein>
    <recommendedName>
        <fullName evidence="4">pectin lyase</fullName>
        <ecNumber evidence="4">4.2.2.10</ecNumber>
    </recommendedName>
</protein>
<dbReference type="SUPFAM" id="SSF51126">
    <property type="entry name" value="Pectin lyase-like"/>
    <property type="match status" value="1"/>
</dbReference>
<name>A0A9W7D0E9_9STRA</name>
<accession>A0A9W7D0E9</accession>
<dbReference type="InterPro" id="IPR011050">
    <property type="entry name" value="Pectin_lyase_fold/virulence"/>
</dbReference>
<evidence type="ECO:0000256" key="2">
    <source>
        <dbReference type="ARBA" id="ARBA00036818"/>
    </source>
</evidence>
<dbReference type="Gene3D" id="2.160.20.10">
    <property type="entry name" value="Single-stranded right-handed beta-helix, Pectin lyase-like"/>
    <property type="match status" value="1"/>
</dbReference>
<dbReference type="Proteomes" id="UP001165121">
    <property type="component" value="Unassembled WGS sequence"/>
</dbReference>
<dbReference type="InterPro" id="IPR045032">
    <property type="entry name" value="PEL"/>
</dbReference>
<evidence type="ECO:0000256" key="1">
    <source>
        <dbReference type="ARBA" id="ARBA00023157"/>
    </source>
</evidence>